<dbReference type="Proteomes" id="UP001279642">
    <property type="component" value="Unassembled WGS sequence"/>
</dbReference>
<evidence type="ECO:0000256" key="3">
    <source>
        <dbReference type="ARBA" id="ARBA00023163"/>
    </source>
</evidence>
<dbReference type="PANTHER" id="PTHR43537">
    <property type="entry name" value="TRANSCRIPTIONAL REGULATOR, GNTR FAMILY"/>
    <property type="match status" value="1"/>
</dbReference>
<evidence type="ECO:0000313" key="7">
    <source>
        <dbReference type="Proteomes" id="UP001279642"/>
    </source>
</evidence>
<dbReference type="PROSITE" id="PS50949">
    <property type="entry name" value="HTH_GNTR"/>
    <property type="match status" value="1"/>
</dbReference>
<dbReference type="InterPro" id="IPR036390">
    <property type="entry name" value="WH_DNA-bd_sf"/>
</dbReference>
<evidence type="ECO:0000256" key="4">
    <source>
        <dbReference type="SAM" id="MobiDB-lite"/>
    </source>
</evidence>
<organism evidence="6 7">
    <name type="scientific">Dongia soli</name>
    <dbReference type="NCBI Taxonomy" id="600628"/>
    <lineage>
        <taxon>Bacteria</taxon>
        <taxon>Pseudomonadati</taxon>
        <taxon>Pseudomonadota</taxon>
        <taxon>Alphaproteobacteria</taxon>
        <taxon>Rhodospirillales</taxon>
        <taxon>Dongiaceae</taxon>
        <taxon>Dongia</taxon>
    </lineage>
</organism>
<accession>A0ABU5EK58</accession>
<dbReference type="SUPFAM" id="SSF48008">
    <property type="entry name" value="GntR ligand-binding domain-like"/>
    <property type="match status" value="1"/>
</dbReference>
<evidence type="ECO:0000313" key="6">
    <source>
        <dbReference type="EMBL" id="MDY0885665.1"/>
    </source>
</evidence>
<dbReference type="Pfam" id="PF07729">
    <property type="entry name" value="FCD"/>
    <property type="match status" value="1"/>
</dbReference>
<dbReference type="InterPro" id="IPR036388">
    <property type="entry name" value="WH-like_DNA-bd_sf"/>
</dbReference>
<dbReference type="PANTHER" id="PTHR43537:SF5">
    <property type="entry name" value="UXU OPERON TRANSCRIPTIONAL REGULATOR"/>
    <property type="match status" value="1"/>
</dbReference>
<feature type="domain" description="HTH gntR-type" evidence="5">
    <location>
        <begin position="20"/>
        <end position="87"/>
    </location>
</feature>
<protein>
    <submittedName>
        <fullName evidence="6">GntR family transcriptional regulator</fullName>
    </submittedName>
</protein>
<dbReference type="RefSeq" id="WP_320510740.1">
    <property type="nucleotide sequence ID" value="NZ_JAXCLW010000012.1"/>
</dbReference>
<dbReference type="PRINTS" id="PR00035">
    <property type="entry name" value="HTHGNTR"/>
</dbReference>
<keyword evidence="3" id="KW-0804">Transcription</keyword>
<evidence type="ECO:0000256" key="2">
    <source>
        <dbReference type="ARBA" id="ARBA00023125"/>
    </source>
</evidence>
<comment type="caution">
    <text evidence="6">The sequence shown here is derived from an EMBL/GenBank/DDBJ whole genome shotgun (WGS) entry which is preliminary data.</text>
</comment>
<keyword evidence="1" id="KW-0805">Transcription regulation</keyword>
<evidence type="ECO:0000256" key="1">
    <source>
        <dbReference type="ARBA" id="ARBA00023015"/>
    </source>
</evidence>
<evidence type="ECO:0000259" key="5">
    <source>
        <dbReference type="PROSITE" id="PS50949"/>
    </source>
</evidence>
<keyword evidence="7" id="KW-1185">Reference proteome</keyword>
<proteinExistence type="predicted"/>
<dbReference type="CDD" id="cd07377">
    <property type="entry name" value="WHTH_GntR"/>
    <property type="match status" value="1"/>
</dbReference>
<feature type="region of interest" description="Disordered" evidence="4">
    <location>
        <begin position="1"/>
        <end position="20"/>
    </location>
</feature>
<dbReference type="SMART" id="SM00345">
    <property type="entry name" value="HTH_GNTR"/>
    <property type="match status" value="1"/>
</dbReference>
<sequence>MVKSNSRAGDNAARPAVPHGANSNTVYEALRQRIATSYYPPGSRLTEVDLAAEFGLSRTPVRQALHRLSADGLVEVKNGVGCRITEIDDRQLVDMYKLRLRLVEMMGEISPQPLKPAEMQGVEEIRARIRHILEGNDEPDITEYAGLCDQFYALVNNVIGNPFLRHFIDVMYHQTDRYWYGWMQTEDVRREMQFLLHEVEETLRALSVHDFEAVGHIRRNHISMMLARMENYRRSLAKF</sequence>
<gene>
    <name evidence="6" type="ORF">SMD27_22700</name>
</gene>
<dbReference type="EMBL" id="JAXCLW010000012">
    <property type="protein sequence ID" value="MDY0885665.1"/>
    <property type="molecule type" value="Genomic_DNA"/>
</dbReference>
<keyword evidence="2" id="KW-0238">DNA-binding</keyword>
<dbReference type="Pfam" id="PF00392">
    <property type="entry name" value="GntR"/>
    <property type="match status" value="1"/>
</dbReference>
<dbReference type="SUPFAM" id="SSF46785">
    <property type="entry name" value="Winged helix' DNA-binding domain"/>
    <property type="match status" value="1"/>
</dbReference>
<name>A0ABU5EK58_9PROT</name>
<dbReference type="InterPro" id="IPR000524">
    <property type="entry name" value="Tscrpt_reg_HTH_GntR"/>
</dbReference>
<dbReference type="Gene3D" id="1.20.120.530">
    <property type="entry name" value="GntR ligand-binding domain-like"/>
    <property type="match status" value="1"/>
</dbReference>
<dbReference type="InterPro" id="IPR008920">
    <property type="entry name" value="TF_FadR/GntR_C"/>
</dbReference>
<reference evidence="6 7" key="1">
    <citation type="journal article" date="2016" name="Antonie Van Leeuwenhoek">
        <title>Dongia soli sp. nov., isolated from soil from Dokdo, Korea.</title>
        <authorList>
            <person name="Kim D.U."/>
            <person name="Lee H."/>
            <person name="Kim H."/>
            <person name="Kim S.G."/>
            <person name="Ka J.O."/>
        </authorList>
    </citation>
    <scope>NUCLEOTIDE SEQUENCE [LARGE SCALE GENOMIC DNA]</scope>
    <source>
        <strain evidence="6 7">D78</strain>
    </source>
</reference>
<dbReference type="InterPro" id="IPR011711">
    <property type="entry name" value="GntR_C"/>
</dbReference>
<dbReference type="Gene3D" id="1.10.10.10">
    <property type="entry name" value="Winged helix-like DNA-binding domain superfamily/Winged helix DNA-binding domain"/>
    <property type="match status" value="1"/>
</dbReference>